<reference evidence="1 2" key="1">
    <citation type="submission" date="2023-07" db="EMBL/GenBank/DDBJ databases">
        <title>Genomic Encyclopedia of Type Strains, Phase IV (KMG-IV): sequencing the most valuable type-strain genomes for metagenomic binning, comparative biology and taxonomic classification.</title>
        <authorList>
            <person name="Goeker M."/>
        </authorList>
    </citation>
    <scope>NUCLEOTIDE SEQUENCE [LARGE SCALE GENOMIC DNA]</scope>
    <source>
        <strain evidence="1 2">DSM 27848</strain>
    </source>
</reference>
<comment type="caution">
    <text evidence="1">The sequence shown here is derived from an EMBL/GenBank/DDBJ whole genome shotgun (WGS) entry which is preliminary data.</text>
</comment>
<evidence type="ECO:0000313" key="1">
    <source>
        <dbReference type="EMBL" id="MDQ0343995.1"/>
    </source>
</evidence>
<organism evidence="1 2">
    <name type="scientific">Lederbergia wuyishanensis</name>
    <dbReference type="NCBI Taxonomy" id="1347903"/>
    <lineage>
        <taxon>Bacteria</taxon>
        <taxon>Bacillati</taxon>
        <taxon>Bacillota</taxon>
        <taxon>Bacilli</taxon>
        <taxon>Bacillales</taxon>
        <taxon>Bacillaceae</taxon>
        <taxon>Lederbergia</taxon>
    </lineage>
</organism>
<gene>
    <name evidence="1" type="ORF">J2S14_002830</name>
</gene>
<sequence>MIIYKRIIDEHIETLHKKIFLEVGAQNGKSNWI</sequence>
<dbReference type="EMBL" id="JAUSUO010000007">
    <property type="protein sequence ID" value="MDQ0343995.1"/>
    <property type="molecule type" value="Genomic_DNA"/>
</dbReference>
<accession>A0ABU0D6J6</accession>
<proteinExistence type="predicted"/>
<name>A0ABU0D6J6_9BACI</name>
<dbReference type="Proteomes" id="UP001232343">
    <property type="component" value="Unassembled WGS sequence"/>
</dbReference>
<keyword evidence="2" id="KW-1185">Reference proteome</keyword>
<evidence type="ECO:0000313" key="2">
    <source>
        <dbReference type="Proteomes" id="UP001232343"/>
    </source>
</evidence>
<protein>
    <submittedName>
        <fullName evidence="1">Uncharacterized protein</fullName>
    </submittedName>
</protein>